<dbReference type="Proteomes" id="UP001444661">
    <property type="component" value="Unassembled WGS sequence"/>
</dbReference>
<organism evidence="2 3">
    <name type="scientific">Apiospora rasikravindrae</name>
    <dbReference type="NCBI Taxonomy" id="990691"/>
    <lineage>
        <taxon>Eukaryota</taxon>
        <taxon>Fungi</taxon>
        <taxon>Dikarya</taxon>
        <taxon>Ascomycota</taxon>
        <taxon>Pezizomycotina</taxon>
        <taxon>Sordariomycetes</taxon>
        <taxon>Xylariomycetidae</taxon>
        <taxon>Amphisphaeriales</taxon>
        <taxon>Apiosporaceae</taxon>
        <taxon>Apiospora</taxon>
    </lineage>
</organism>
<dbReference type="InterPro" id="IPR052895">
    <property type="entry name" value="HetReg/Transcr_Mod"/>
</dbReference>
<name>A0ABR1SXP6_9PEZI</name>
<dbReference type="PANTHER" id="PTHR24148:SF73">
    <property type="entry name" value="HET DOMAIN PROTEIN (AFU_ORTHOLOGUE AFUA_8G01020)"/>
    <property type="match status" value="1"/>
</dbReference>
<gene>
    <name evidence="2" type="ORF">PG993_006876</name>
</gene>
<protein>
    <recommendedName>
        <fullName evidence="1">Heterokaryon incompatibility domain-containing protein</fullName>
    </recommendedName>
</protein>
<evidence type="ECO:0000259" key="1">
    <source>
        <dbReference type="Pfam" id="PF06985"/>
    </source>
</evidence>
<dbReference type="InterPro" id="IPR010730">
    <property type="entry name" value="HET"/>
</dbReference>
<evidence type="ECO:0000313" key="3">
    <source>
        <dbReference type="Proteomes" id="UP001444661"/>
    </source>
</evidence>
<keyword evidence="3" id="KW-1185">Reference proteome</keyword>
<proteinExistence type="predicted"/>
<sequence>MPLYRPLDESRREIRVLCIPRPDNPLSQDDLLQCTLRQVSLDDFSDPYSKVLDATKHANPTLWNMLWVQLKAADSTPDFLYDQNEGERHSESGSHNGLMNLCPITEQRYNWGDFIALSYEWGDPARISRMVVNGVVITVTRNLRDALRDICTAWWASNKYSEEVYLWADAVCINQQDVAEKGYLIKLMGEIYAHARNVYAWTGPGLEFHEVASKVLDGFRLARENGVRLTQKEESLFSEEKLRGWDVIYQLASRSYWTRLWIIQEQLLAPLTSHLFLGPTSSRVLDFMYAVRAMIARQIATSELSERYTASWRKAFPLDHFTNFIALYELSFNRLCLDSWVGEKKYPDLPRLMFCAALAQQKDERDKVYGLLSLMDPEIRHAVNVDYNK</sequence>
<feature type="domain" description="Heterokaryon incompatibility" evidence="1">
    <location>
        <begin position="114"/>
        <end position="265"/>
    </location>
</feature>
<evidence type="ECO:0000313" key="2">
    <source>
        <dbReference type="EMBL" id="KAK8038465.1"/>
    </source>
</evidence>
<dbReference type="Pfam" id="PF06985">
    <property type="entry name" value="HET"/>
    <property type="match status" value="1"/>
</dbReference>
<dbReference type="PANTHER" id="PTHR24148">
    <property type="entry name" value="ANKYRIN REPEAT DOMAIN-CONTAINING PROTEIN 39 HOMOLOG-RELATED"/>
    <property type="match status" value="1"/>
</dbReference>
<dbReference type="EMBL" id="JAQQWK010000006">
    <property type="protein sequence ID" value="KAK8038465.1"/>
    <property type="molecule type" value="Genomic_DNA"/>
</dbReference>
<accession>A0ABR1SXP6</accession>
<reference evidence="2 3" key="1">
    <citation type="submission" date="2023-01" db="EMBL/GenBank/DDBJ databases">
        <title>Analysis of 21 Apiospora genomes using comparative genomics revels a genus with tremendous synthesis potential of carbohydrate active enzymes and secondary metabolites.</title>
        <authorList>
            <person name="Sorensen T."/>
        </authorList>
    </citation>
    <scope>NUCLEOTIDE SEQUENCE [LARGE SCALE GENOMIC DNA]</scope>
    <source>
        <strain evidence="2 3">CBS 33761</strain>
    </source>
</reference>
<comment type="caution">
    <text evidence="2">The sequence shown here is derived from an EMBL/GenBank/DDBJ whole genome shotgun (WGS) entry which is preliminary data.</text>
</comment>